<evidence type="ECO:0000313" key="2">
    <source>
        <dbReference type="EMBL" id="EAU64843.1"/>
    </source>
</evidence>
<protein>
    <submittedName>
        <fullName evidence="2">Uncharacterized protein</fullName>
    </submittedName>
</protein>
<gene>
    <name evidence="2" type="ORF">STIAU_2328</name>
</gene>
<accession>Q08WI9</accession>
<evidence type="ECO:0000256" key="1">
    <source>
        <dbReference type="SAM" id="MobiDB-lite"/>
    </source>
</evidence>
<reference evidence="2 3" key="1">
    <citation type="submission" date="2006-04" db="EMBL/GenBank/DDBJ databases">
        <authorList>
            <person name="Nierman W.C."/>
        </authorList>
    </citation>
    <scope>NUCLEOTIDE SEQUENCE [LARGE SCALE GENOMIC DNA]</scope>
    <source>
        <strain evidence="2 3">DW4/3-1</strain>
    </source>
</reference>
<proteinExistence type="predicted"/>
<organism evidence="2 3">
    <name type="scientific">Stigmatella aurantiaca (strain DW4/3-1)</name>
    <dbReference type="NCBI Taxonomy" id="378806"/>
    <lineage>
        <taxon>Bacteria</taxon>
        <taxon>Pseudomonadati</taxon>
        <taxon>Myxococcota</taxon>
        <taxon>Myxococcia</taxon>
        <taxon>Myxococcales</taxon>
        <taxon>Cystobacterineae</taxon>
        <taxon>Archangiaceae</taxon>
        <taxon>Stigmatella</taxon>
    </lineage>
</organism>
<dbReference type="Proteomes" id="UP000032702">
    <property type="component" value="Unassembled WGS sequence"/>
</dbReference>
<name>Q08WI9_STIAD</name>
<feature type="region of interest" description="Disordered" evidence="1">
    <location>
        <begin position="236"/>
        <end position="259"/>
    </location>
</feature>
<dbReference type="AlphaFoldDB" id="Q08WI9"/>
<sequence length="586" mass="63530">MVRRPGSADGAVNSIVSGWVEFIKQGPERLVQAHRATRDGGDDGRLGRELPGEQERLLGVVPFDLVMKPQPLKRRGLHRPGDALEHAVHELDDLVGGDLSGHERGETLVRIGREVMLGQTPGEPPSRLQVPLAEPPGLQPFEPVEEAANQDPMRARQVAFAQLLRQLTGEQAANRLIGGQGGDVGEPAREVLRGPLVQVMNEQPERLAIHVPCDAAHEGVLVKGHSRRTADHLLGRGEAHGSRRGGGDASGGVDVTGLGGQVERYPGLRRIVPQRDPTLHSHARLQRTIGEALDEGVVRGGADGPALQVRGNPLTDRLVVPGIGAGRHIDRRHRARAVFAAESVAREGGPERHGRVASEHRAREAAGLARHVIGGGFAGRLEVGGGGPMVMDIHLDAGLIRQEVQREIFDLIEVRAPARRGLRQRGPRAMDAQASKRLFDKRWRQGPPVSLGIEVGLEEGALAASEDDGAPDRESTLDRPFEKQILHAAEHAGMDPELLNEPIVQLEARGPLRTQGGLIPLRLEQHPEFDLFTGDGHRELDRRVIVRDLRGPGRLVGQRLTAPGQEQAPERRDDFTALCVHLGRIT</sequence>
<comment type="caution">
    <text evidence="2">The sequence shown here is derived from an EMBL/GenBank/DDBJ whole genome shotgun (WGS) entry which is preliminary data.</text>
</comment>
<evidence type="ECO:0000313" key="3">
    <source>
        <dbReference type="Proteomes" id="UP000032702"/>
    </source>
</evidence>
<dbReference type="EMBL" id="AAMD01000101">
    <property type="protein sequence ID" value="EAU64843.1"/>
    <property type="molecule type" value="Genomic_DNA"/>
</dbReference>